<evidence type="ECO:0000313" key="13">
    <source>
        <dbReference type="EMBL" id="MXG87951.1"/>
    </source>
</evidence>
<feature type="domain" description="Flagellar motor switch protein FliG middle" evidence="11">
    <location>
        <begin position="115"/>
        <end position="188"/>
    </location>
</feature>
<evidence type="ECO:0000259" key="10">
    <source>
        <dbReference type="Pfam" id="PF01706"/>
    </source>
</evidence>
<comment type="similarity">
    <text evidence="3">Belongs to the FliG family.</text>
</comment>
<evidence type="ECO:0000256" key="6">
    <source>
        <dbReference type="ARBA" id="ARBA00022500"/>
    </source>
</evidence>
<gene>
    <name evidence="13" type="primary">fliG</name>
    <name evidence="13" type="ORF">GRQ65_00115</name>
</gene>
<keyword evidence="5" id="KW-1003">Cell membrane</keyword>
<keyword evidence="14" id="KW-1185">Reference proteome</keyword>
<dbReference type="Pfam" id="PF14842">
    <property type="entry name" value="FliG_N"/>
    <property type="match status" value="1"/>
</dbReference>
<proteinExistence type="inferred from homology"/>
<dbReference type="PIRSF" id="PIRSF003161">
    <property type="entry name" value="FliG"/>
    <property type="match status" value="1"/>
</dbReference>
<protein>
    <recommendedName>
        <fullName evidence="4">Flagellar motor switch protein FliG</fullName>
    </recommendedName>
</protein>
<keyword evidence="9" id="KW-0975">Bacterial flagellum</keyword>
<keyword evidence="13" id="KW-0966">Cell projection</keyword>
<evidence type="ECO:0000313" key="14">
    <source>
        <dbReference type="Proteomes" id="UP000473325"/>
    </source>
</evidence>
<dbReference type="GO" id="GO:0006935">
    <property type="term" value="P:chemotaxis"/>
    <property type="evidence" value="ECO:0007669"/>
    <property type="project" value="UniProtKB-KW"/>
</dbReference>
<dbReference type="Pfam" id="PF14841">
    <property type="entry name" value="FliG_M"/>
    <property type="match status" value="1"/>
</dbReference>
<dbReference type="GO" id="GO:0009425">
    <property type="term" value="C:bacterial-type flagellum basal body"/>
    <property type="evidence" value="ECO:0007669"/>
    <property type="project" value="UniProtKB-SubCell"/>
</dbReference>
<dbReference type="InterPro" id="IPR000090">
    <property type="entry name" value="Flg_Motor_Flig"/>
</dbReference>
<dbReference type="InterPro" id="IPR032779">
    <property type="entry name" value="FliG_M"/>
</dbReference>
<evidence type="ECO:0000256" key="1">
    <source>
        <dbReference type="ARBA" id="ARBA00004117"/>
    </source>
</evidence>
<evidence type="ECO:0000256" key="4">
    <source>
        <dbReference type="ARBA" id="ARBA00021870"/>
    </source>
</evidence>
<name>A0A6L7EWK0_9ACTN</name>
<evidence type="ECO:0000256" key="7">
    <source>
        <dbReference type="ARBA" id="ARBA00022779"/>
    </source>
</evidence>
<dbReference type="RefSeq" id="WP_160874856.1">
    <property type="nucleotide sequence ID" value="NZ_WUEK01000001.1"/>
</dbReference>
<dbReference type="InterPro" id="IPR023087">
    <property type="entry name" value="Flg_Motor_Flig_C"/>
</dbReference>
<comment type="caution">
    <text evidence="13">The sequence shown here is derived from an EMBL/GenBank/DDBJ whole genome shotgun (WGS) entry which is preliminary data.</text>
</comment>
<feature type="domain" description="Flagellar motor switch protein FliG N-terminal" evidence="12">
    <location>
        <begin position="6"/>
        <end position="107"/>
    </location>
</feature>
<dbReference type="Gene3D" id="1.10.220.30">
    <property type="match status" value="3"/>
</dbReference>
<accession>A0A6L7EWK0</accession>
<dbReference type="NCBIfam" id="TIGR00207">
    <property type="entry name" value="fliG"/>
    <property type="match status" value="1"/>
</dbReference>
<evidence type="ECO:0000256" key="3">
    <source>
        <dbReference type="ARBA" id="ARBA00010299"/>
    </source>
</evidence>
<keyword evidence="8" id="KW-0472">Membrane</keyword>
<evidence type="ECO:0000259" key="11">
    <source>
        <dbReference type="Pfam" id="PF14841"/>
    </source>
</evidence>
<dbReference type="GO" id="GO:0005886">
    <property type="term" value="C:plasma membrane"/>
    <property type="evidence" value="ECO:0007669"/>
    <property type="project" value="UniProtKB-SubCell"/>
</dbReference>
<dbReference type="PANTHER" id="PTHR30534:SF0">
    <property type="entry name" value="FLAGELLAR MOTOR SWITCH PROTEIN FLIG"/>
    <property type="match status" value="1"/>
</dbReference>
<dbReference type="PANTHER" id="PTHR30534">
    <property type="entry name" value="FLAGELLAR MOTOR SWITCH PROTEIN FLIG"/>
    <property type="match status" value="1"/>
</dbReference>
<dbReference type="Pfam" id="PF01706">
    <property type="entry name" value="FliG_C"/>
    <property type="match status" value="1"/>
</dbReference>
<keyword evidence="13" id="KW-0969">Cilium</keyword>
<dbReference type="GO" id="GO:0003774">
    <property type="term" value="F:cytoskeletal motor activity"/>
    <property type="evidence" value="ECO:0007669"/>
    <property type="project" value="InterPro"/>
</dbReference>
<dbReference type="Proteomes" id="UP000473325">
    <property type="component" value="Unassembled WGS sequence"/>
</dbReference>
<evidence type="ECO:0000259" key="12">
    <source>
        <dbReference type="Pfam" id="PF14842"/>
    </source>
</evidence>
<keyword evidence="7" id="KW-0283">Flagellar rotation</keyword>
<dbReference type="GO" id="GO:0071973">
    <property type="term" value="P:bacterial-type flagellum-dependent cell motility"/>
    <property type="evidence" value="ECO:0007669"/>
    <property type="project" value="InterPro"/>
</dbReference>
<dbReference type="AlphaFoldDB" id="A0A6L7EWK0"/>
<sequence length="335" mass="36469">MSLSAEGVHKAAVLLVQLGREQASAVLAQLSEPEVEAVTAEIARLDSIGSAEGEAVLEEFRDEMIARQHVAQGGIGLARQLLEQSLGAERAEEIVARLTAAAVRSPFHFLHAAEPVQLRSFIADEHPQVIALVLAHMTPDKASLLLGGLDPEKQAKVAHRIAVMERTSPDVVRAVEATLERKLSTMLQPQGVSRVGGVAPLVNIINRADRATERQIVEGLDALDPELADLVRSQMFMFEDIVSLDDRSVQQVLRQVEASQLAYALKGVAEPVRAKILGNLSGRAAEALQEEVELLGQVRLTQVEEAQQNVIRVIRQLEEEGHIMVRRGGDDDFVE</sequence>
<keyword evidence="13" id="KW-0282">Flagellum</keyword>
<evidence type="ECO:0000256" key="5">
    <source>
        <dbReference type="ARBA" id="ARBA00022475"/>
    </source>
</evidence>
<reference evidence="13 14" key="1">
    <citation type="submission" date="2019-12" db="EMBL/GenBank/DDBJ databases">
        <authorList>
            <person name="Kun Z."/>
        </authorList>
    </citation>
    <scope>NUCLEOTIDE SEQUENCE [LARGE SCALE GENOMIC DNA]</scope>
    <source>
        <strain evidence="13 14">YIM 123512</strain>
    </source>
</reference>
<evidence type="ECO:0000256" key="8">
    <source>
        <dbReference type="ARBA" id="ARBA00023136"/>
    </source>
</evidence>
<comment type="subcellular location">
    <subcellularLocation>
        <location evidence="1">Bacterial flagellum basal body</location>
    </subcellularLocation>
    <subcellularLocation>
        <location evidence="2">Cell membrane</location>
        <topology evidence="2">Peripheral membrane protein</topology>
        <orientation evidence="2">Cytoplasmic side</orientation>
    </subcellularLocation>
</comment>
<organism evidence="13 14">
    <name type="scientific">Nocardioides flavescens</name>
    <dbReference type="NCBI Taxonomy" id="2691959"/>
    <lineage>
        <taxon>Bacteria</taxon>
        <taxon>Bacillati</taxon>
        <taxon>Actinomycetota</taxon>
        <taxon>Actinomycetes</taxon>
        <taxon>Propionibacteriales</taxon>
        <taxon>Nocardioidaceae</taxon>
        <taxon>Nocardioides</taxon>
    </lineage>
</organism>
<dbReference type="SUPFAM" id="SSF48029">
    <property type="entry name" value="FliG"/>
    <property type="match status" value="2"/>
</dbReference>
<dbReference type="EMBL" id="WUEK01000001">
    <property type="protein sequence ID" value="MXG87951.1"/>
    <property type="molecule type" value="Genomic_DNA"/>
</dbReference>
<dbReference type="InterPro" id="IPR011002">
    <property type="entry name" value="FliG_a-hlx"/>
</dbReference>
<feature type="domain" description="Flagellar motor switch protein FliG C-terminal" evidence="10">
    <location>
        <begin position="219"/>
        <end position="324"/>
    </location>
</feature>
<dbReference type="InterPro" id="IPR028263">
    <property type="entry name" value="FliG_N"/>
</dbReference>
<dbReference type="PRINTS" id="PR00954">
    <property type="entry name" value="FLGMOTORFLIG"/>
</dbReference>
<evidence type="ECO:0000256" key="2">
    <source>
        <dbReference type="ARBA" id="ARBA00004413"/>
    </source>
</evidence>
<evidence type="ECO:0000256" key="9">
    <source>
        <dbReference type="ARBA" id="ARBA00023143"/>
    </source>
</evidence>
<keyword evidence="6" id="KW-0145">Chemotaxis</keyword>